<gene>
    <name evidence="6" type="ORF">RGQ29_011183</name>
</gene>
<evidence type="ECO:0000256" key="2">
    <source>
        <dbReference type="ARBA" id="ARBA00022771"/>
    </source>
</evidence>
<keyword evidence="7" id="KW-1185">Reference proteome</keyword>
<evidence type="ECO:0000256" key="3">
    <source>
        <dbReference type="ARBA" id="ARBA00022833"/>
    </source>
</evidence>
<proteinExistence type="predicted"/>
<dbReference type="PROSITE" id="PS51999">
    <property type="entry name" value="ZF_GRF"/>
    <property type="match status" value="1"/>
</dbReference>
<dbReference type="InterPro" id="IPR010666">
    <property type="entry name" value="Znf_GRF"/>
</dbReference>
<dbReference type="PANTHER" id="PTHR33248">
    <property type="entry name" value="ZINC ION-BINDING PROTEIN"/>
    <property type="match status" value="1"/>
</dbReference>
<evidence type="ECO:0000259" key="5">
    <source>
        <dbReference type="PROSITE" id="PS51999"/>
    </source>
</evidence>
<organism evidence="6 7">
    <name type="scientific">Quercus rubra</name>
    <name type="common">Northern red oak</name>
    <name type="synonym">Quercus borealis</name>
    <dbReference type="NCBI Taxonomy" id="3512"/>
    <lineage>
        <taxon>Eukaryota</taxon>
        <taxon>Viridiplantae</taxon>
        <taxon>Streptophyta</taxon>
        <taxon>Embryophyta</taxon>
        <taxon>Tracheophyta</taxon>
        <taxon>Spermatophyta</taxon>
        <taxon>Magnoliopsida</taxon>
        <taxon>eudicotyledons</taxon>
        <taxon>Gunneridae</taxon>
        <taxon>Pentapetalae</taxon>
        <taxon>rosids</taxon>
        <taxon>fabids</taxon>
        <taxon>Fagales</taxon>
        <taxon>Fagaceae</taxon>
        <taxon>Quercus</taxon>
    </lineage>
</organism>
<dbReference type="Pfam" id="PF06839">
    <property type="entry name" value="Zn_ribbon_GRF"/>
    <property type="match status" value="1"/>
</dbReference>
<dbReference type="GO" id="GO:0008270">
    <property type="term" value="F:zinc ion binding"/>
    <property type="evidence" value="ECO:0007669"/>
    <property type="project" value="UniProtKB-KW"/>
</dbReference>
<evidence type="ECO:0000256" key="4">
    <source>
        <dbReference type="PROSITE-ProRule" id="PRU01343"/>
    </source>
</evidence>
<accession>A0AAN7G2S9</accession>
<reference evidence="6 7" key="1">
    <citation type="journal article" date="2023" name="G3 (Bethesda)">
        <title>A haplotype-resolved chromosome-scale genome for Quercus rubra L. provides insights into the genetics of adaptive traits for red oak species.</title>
        <authorList>
            <person name="Kapoor B."/>
            <person name="Jenkins J."/>
            <person name="Schmutz J."/>
            <person name="Zhebentyayeva T."/>
            <person name="Kuelheim C."/>
            <person name="Coggeshall M."/>
            <person name="Heim C."/>
            <person name="Lasky J.R."/>
            <person name="Leites L."/>
            <person name="Islam-Faridi N."/>
            <person name="Romero-Severson J."/>
            <person name="DeLeo V.L."/>
            <person name="Lucas S.M."/>
            <person name="Lazic D."/>
            <person name="Gailing O."/>
            <person name="Carlson J."/>
            <person name="Staton M."/>
        </authorList>
    </citation>
    <scope>NUCLEOTIDE SEQUENCE [LARGE SCALE GENOMIC DNA]</scope>
    <source>
        <strain evidence="6">Pseudo-F2</strain>
    </source>
</reference>
<keyword evidence="2 4" id="KW-0863">Zinc-finger</keyword>
<dbReference type="EMBL" id="JAXUIC010000002">
    <property type="protein sequence ID" value="KAK4601986.1"/>
    <property type="molecule type" value="Genomic_DNA"/>
</dbReference>
<evidence type="ECO:0000313" key="7">
    <source>
        <dbReference type="Proteomes" id="UP001324115"/>
    </source>
</evidence>
<sequence>MEASCSTGSNVKRRAPMRCYCNKKPIIVVSWISDNPGRRFYGCPNYWVGGKCRFFQWYDDEICARGKVLTQSKGRGSSHLRLRLQAARRGRSF</sequence>
<dbReference type="AlphaFoldDB" id="A0AAN7G2S9"/>
<keyword evidence="1" id="KW-0479">Metal-binding</keyword>
<keyword evidence="3" id="KW-0862">Zinc</keyword>
<protein>
    <recommendedName>
        <fullName evidence="5">GRF-type domain-containing protein</fullName>
    </recommendedName>
</protein>
<dbReference type="Proteomes" id="UP001324115">
    <property type="component" value="Unassembled WGS sequence"/>
</dbReference>
<comment type="caution">
    <text evidence="6">The sequence shown here is derived from an EMBL/GenBank/DDBJ whole genome shotgun (WGS) entry which is preliminary data.</text>
</comment>
<name>A0AAN7G2S9_QUERU</name>
<evidence type="ECO:0000256" key="1">
    <source>
        <dbReference type="ARBA" id="ARBA00022723"/>
    </source>
</evidence>
<evidence type="ECO:0000313" key="6">
    <source>
        <dbReference type="EMBL" id="KAK4601986.1"/>
    </source>
</evidence>
<feature type="domain" description="GRF-type" evidence="5">
    <location>
        <begin position="19"/>
        <end position="61"/>
    </location>
</feature>